<comment type="caution">
    <text evidence="2">The sequence shown here is derived from an EMBL/GenBank/DDBJ whole genome shotgun (WGS) entry which is preliminary data.</text>
</comment>
<protein>
    <submittedName>
        <fullName evidence="2">PepSY-associated TM helix domain-containing protein</fullName>
    </submittedName>
</protein>
<accession>A0ABU4RG50</accession>
<keyword evidence="1" id="KW-0472">Membrane</keyword>
<feature type="transmembrane region" description="Helical" evidence="1">
    <location>
        <begin position="12"/>
        <end position="36"/>
    </location>
</feature>
<dbReference type="Pfam" id="PF03929">
    <property type="entry name" value="PepSY_TM"/>
    <property type="match status" value="1"/>
</dbReference>
<feature type="transmembrane region" description="Helical" evidence="1">
    <location>
        <begin position="464"/>
        <end position="485"/>
    </location>
</feature>
<feature type="transmembrane region" description="Helical" evidence="1">
    <location>
        <begin position="154"/>
        <end position="176"/>
    </location>
</feature>
<keyword evidence="3" id="KW-1185">Reference proteome</keyword>
<gene>
    <name evidence="2" type="ORF">SGQ83_14960</name>
</gene>
<dbReference type="PANTHER" id="PTHR34219">
    <property type="entry name" value="IRON-REGULATED INNER MEMBRANE PROTEIN-RELATED"/>
    <property type="match status" value="1"/>
</dbReference>
<reference evidence="2 3" key="1">
    <citation type="submission" date="2023-11" db="EMBL/GenBank/DDBJ databases">
        <title>Unpublished Manusciprt.</title>
        <authorList>
            <person name="Saticioglu I.B."/>
            <person name="Ay H."/>
            <person name="Ajmi N."/>
            <person name="Altun S."/>
            <person name="Duman M."/>
        </authorList>
    </citation>
    <scope>NUCLEOTIDE SEQUENCE [LARGE SCALE GENOMIC DNA]</scope>
    <source>
        <strain evidence="2 3">Fl-318</strain>
    </source>
</reference>
<feature type="transmembrane region" description="Helical" evidence="1">
    <location>
        <begin position="214"/>
        <end position="238"/>
    </location>
</feature>
<evidence type="ECO:0000313" key="3">
    <source>
        <dbReference type="Proteomes" id="UP001273350"/>
    </source>
</evidence>
<keyword evidence="1" id="KW-0812">Transmembrane</keyword>
<dbReference type="PANTHER" id="PTHR34219:SF3">
    <property type="entry name" value="BLL7967 PROTEIN"/>
    <property type="match status" value="1"/>
</dbReference>
<dbReference type="InterPro" id="IPR005625">
    <property type="entry name" value="PepSY-ass_TM"/>
</dbReference>
<proteinExistence type="predicted"/>
<evidence type="ECO:0000256" key="1">
    <source>
        <dbReference type="SAM" id="Phobius"/>
    </source>
</evidence>
<feature type="transmembrane region" description="Helical" evidence="1">
    <location>
        <begin position="405"/>
        <end position="423"/>
    </location>
</feature>
<evidence type="ECO:0000313" key="2">
    <source>
        <dbReference type="EMBL" id="MDX6190659.1"/>
    </source>
</evidence>
<keyword evidence="1" id="KW-1133">Transmembrane helix</keyword>
<name>A0ABU4RG50_9FLAO</name>
<organism evidence="2 3">
    <name type="scientific">Flavobacterium cupriresistens</name>
    <dbReference type="NCBI Taxonomy" id="2893885"/>
    <lineage>
        <taxon>Bacteria</taxon>
        <taxon>Pseudomonadati</taxon>
        <taxon>Bacteroidota</taxon>
        <taxon>Flavobacteriia</taxon>
        <taxon>Flavobacteriales</taxon>
        <taxon>Flavobacteriaceae</taxon>
        <taxon>Flavobacterium</taxon>
    </lineage>
</organism>
<dbReference type="Proteomes" id="UP001273350">
    <property type="component" value="Unassembled WGS sequence"/>
</dbReference>
<dbReference type="EMBL" id="JAWXVI010000007">
    <property type="protein sequence ID" value="MDX6190659.1"/>
    <property type="molecule type" value="Genomic_DNA"/>
</dbReference>
<dbReference type="RefSeq" id="WP_230004247.1">
    <property type="nucleotide sequence ID" value="NZ_CP087134.1"/>
</dbReference>
<feature type="transmembrane region" description="Helical" evidence="1">
    <location>
        <begin position="497"/>
        <end position="516"/>
    </location>
</feature>
<feature type="transmembrane region" description="Helical" evidence="1">
    <location>
        <begin position="435"/>
        <end position="452"/>
    </location>
</feature>
<sequence>MNNRNYNIYFHTHTVSGIVISVVLFVIFFAGSFSFFKSEINNWERGETVAIHKKEQINYDTTFDSINKNYTLAGRDVSLSVSPHERRVFIRMEGTKDTVAANKLKDTLEVAKLKSGHYFYLNTKNFKAQTYDESYSIGEFLYRLHFLAQVPYPVGYYLSGFVALFFLFAIITGVLLHWNKIVSNFYIFRPKEKLKTLWTDAHTALGMIGLPFQFVYAVTGAFFMIKLLIVAPSVMALYKGDQNKLYSDLEYNNPEFKFENKKLATPFSINEFVEKTKSSWKDFEITEVQIQNYGDTNMHIIVDGKIPHDKKFTAFGKIIYKVADGKIIAKKNPETDNKYLDGVKNVLYRVHFGDYGGYALKIISFVLGIITCFVIISGVMIWLVARDKKNMPEKKRRFNNSVVRIYLAVCLSMYPVTAFIFIANKVFYPLSRANIYSVYFITWLLLTIFFLLKKDINFTNKWCLISGSILGFLIPIANGICTGNWFWKTFVNDQIQIFFIDIFWIVLAAITLYVSFKLKKVKSE</sequence>
<feature type="transmembrane region" description="Helical" evidence="1">
    <location>
        <begin position="362"/>
        <end position="384"/>
    </location>
</feature>